<accession>A0ABY2TMH5</accession>
<sequence>MKFKVKNINCINCVNLIKNSLQDEYGLIDIDLENKILSVNLQEENLENFKNEFQELGFEIVERI</sequence>
<organism evidence="2 3">
    <name type="scientific">Campylobacter taeniopygiae</name>
    <dbReference type="NCBI Taxonomy" id="2510188"/>
    <lineage>
        <taxon>Bacteria</taxon>
        <taxon>Pseudomonadati</taxon>
        <taxon>Campylobacterota</taxon>
        <taxon>Epsilonproteobacteria</taxon>
        <taxon>Campylobacterales</taxon>
        <taxon>Campylobacteraceae</taxon>
        <taxon>Campylobacter</taxon>
    </lineage>
</organism>
<name>A0ABY2TMH5_9BACT</name>
<reference evidence="2 3" key="1">
    <citation type="submission" date="2018-05" db="EMBL/GenBank/DDBJ databases">
        <title>Novel Campyloabacter and Helicobacter Species and Strains.</title>
        <authorList>
            <person name="Mannion A.J."/>
            <person name="Shen Z."/>
            <person name="Fox J.G."/>
        </authorList>
    </citation>
    <scope>NUCLEOTIDE SEQUENCE [LARGE SCALE GENOMIC DNA]</scope>
    <source>
        <strain evidence="3">MIT10-5678</strain>
    </source>
</reference>
<evidence type="ECO:0000256" key="1">
    <source>
        <dbReference type="SAM" id="Coils"/>
    </source>
</evidence>
<evidence type="ECO:0000313" key="2">
    <source>
        <dbReference type="EMBL" id="TKX34253.1"/>
    </source>
</evidence>
<keyword evidence="1" id="KW-0175">Coiled coil</keyword>
<proteinExistence type="predicted"/>
<gene>
    <name evidence="2" type="ORF">CQA75_02585</name>
</gene>
<comment type="caution">
    <text evidence="2">The sequence shown here is derived from an EMBL/GenBank/DDBJ whole genome shotgun (WGS) entry which is preliminary data.</text>
</comment>
<dbReference type="Proteomes" id="UP000309584">
    <property type="component" value="Unassembled WGS sequence"/>
</dbReference>
<feature type="coiled-coil region" evidence="1">
    <location>
        <begin position="32"/>
        <end position="59"/>
    </location>
</feature>
<evidence type="ECO:0000313" key="3">
    <source>
        <dbReference type="Proteomes" id="UP000309584"/>
    </source>
</evidence>
<dbReference type="Gene3D" id="3.30.70.100">
    <property type="match status" value="1"/>
</dbReference>
<dbReference type="EMBL" id="NXLY01000004">
    <property type="protein sequence ID" value="TKX34253.1"/>
    <property type="molecule type" value="Genomic_DNA"/>
</dbReference>
<dbReference type="RefSeq" id="WP_137623501.1">
    <property type="nucleotide sequence ID" value="NZ_NXLY01000004.1"/>
</dbReference>
<keyword evidence="3" id="KW-1185">Reference proteome</keyword>
<dbReference type="SUPFAM" id="SSF55008">
    <property type="entry name" value="HMA, heavy metal-associated domain"/>
    <property type="match status" value="1"/>
</dbReference>
<protein>
    <submittedName>
        <fullName evidence="2">Heavy metal transport/detoxification protein</fullName>
    </submittedName>
</protein>
<dbReference type="InterPro" id="IPR036163">
    <property type="entry name" value="HMA_dom_sf"/>
</dbReference>